<sequence>MELHAREARAVLLRPLGQDGEPLEVDLGTLTLPAGLAEALHEWAEVAEAVELSEGAGEAVYQRGRHLAWRLACALDTPVRYVDPVTGETEEILPPPPLPVRPAEPVEPTPWATGLTVSVFVAAIVVVSIVALSQGLSQASPLLAVGANVVIAGGLAPSVWLARRTPVWRWVSYGVVTGIGVAWLALLLSLLGP</sequence>
<dbReference type="RefSeq" id="WP_185001483.1">
    <property type="nucleotide sequence ID" value="NZ_BAAAUI010000040.1"/>
</dbReference>
<accession>A0A7W7FU80</accession>
<organism evidence="2 3">
    <name type="scientific">Crossiella cryophila</name>
    <dbReference type="NCBI Taxonomy" id="43355"/>
    <lineage>
        <taxon>Bacteria</taxon>
        <taxon>Bacillati</taxon>
        <taxon>Actinomycetota</taxon>
        <taxon>Actinomycetes</taxon>
        <taxon>Pseudonocardiales</taxon>
        <taxon>Pseudonocardiaceae</taxon>
        <taxon>Crossiella</taxon>
    </lineage>
</organism>
<keyword evidence="3" id="KW-1185">Reference proteome</keyword>
<feature type="transmembrane region" description="Helical" evidence="1">
    <location>
        <begin position="167"/>
        <end position="191"/>
    </location>
</feature>
<dbReference type="InterPro" id="IPR024244">
    <property type="entry name" value="DUF2537"/>
</dbReference>
<keyword evidence="1" id="KW-0472">Membrane</keyword>
<keyword evidence="1" id="KW-0812">Transmembrane</keyword>
<feature type="transmembrane region" description="Helical" evidence="1">
    <location>
        <begin position="139"/>
        <end position="161"/>
    </location>
</feature>
<dbReference type="Proteomes" id="UP000533598">
    <property type="component" value="Unassembled WGS sequence"/>
</dbReference>
<evidence type="ECO:0000313" key="3">
    <source>
        <dbReference type="Proteomes" id="UP000533598"/>
    </source>
</evidence>
<keyword evidence="1" id="KW-1133">Transmembrane helix</keyword>
<gene>
    <name evidence="2" type="ORF">HNR67_001637</name>
</gene>
<comment type="caution">
    <text evidence="2">The sequence shown here is derived from an EMBL/GenBank/DDBJ whole genome shotgun (WGS) entry which is preliminary data.</text>
</comment>
<evidence type="ECO:0008006" key="4">
    <source>
        <dbReference type="Google" id="ProtNLM"/>
    </source>
</evidence>
<dbReference type="Pfam" id="PF10801">
    <property type="entry name" value="DUF2537"/>
    <property type="match status" value="1"/>
</dbReference>
<name>A0A7W7FU80_9PSEU</name>
<protein>
    <recommendedName>
        <fullName evidence="4">DUF2537 domain-containing protein</fullName>
    </recommendedName>
</protein>
<reference evidence="2 3" key="1">
    <citation type="submission" date="2020-08" db="EMBL/GenBank/DDBJ databases">
        <title>Sequencing the genomes of 1000 actinobacteria strains.</title>
        <authorList>
            <person name="Klenk H.-P."/>
        </authorList>
    </citation>
    <scope>NUCLEOTIDE SEQUENCE [LARGE SCALE GENOMIC DNA]</scope>
    <source>
        <strain evidence="2 3">DSM 44230</strain>
    </source>
</reference>
<evidence type="ECO:0000256" key="1">
    <source>
        <dbReference type="SAM" id="Phobius"/>
    </source>
</evidence>
<dbReference type="EMBL" id="JACHMH010000001">
    <property type="protein sequence ID" value="MBB4675519.1"/>
    <property type="molecule type" value="Genomic_DNA"/>
</dbReference>
<feature type="transmembrane region" description="Helical" evidence="1">
    <location>
        <begin position="111"/>
        <end position="132"/>
    </location>
</feature>
<evidence type="ECO:0000313" key="2">
    <source>
        <dbReference type="EMBL" id="MBB4675519.1"/>
    </source>
</evidence>
<proteinExistence type="predicted"/>
<dbReference type="AlphaFoldDB" id="A0A7W7FU80"/>